<evidence type="ECO:0000313" key="2">
    <source>
        <dbReference type="Proteomes" id="UP000800036"/>
    </source>
</evidence>
<protein>
    <submittedName>
        <fullName evidence="1">Uncharacterized protein</fullName>
    </submittedName>
</protein>
<proteinExistence type="predicted"/>
<gene>
    <name evidence="1" type="ORF">BU23DRAFT_600388</name>
</gene>
<keyword evidence="2" id="KW-1185">Reference proteome</keyword>
<organism evidence="1 2">
    <name type="scientific">Bimuria novae-zelandiae CBS 107.79</name>
    <dbReference type="NCBI Taxonomy" id="1447943"/>
    <lineage>
        <taxon>Eukaryota</taxon>
        <taxon>Fungi</taxon>
        <taxon>Dikarya</taxon>
        <taxon>Ascomycota</taxon>
        <taxon>Pezizomycotina</taxon>
        <taxon>Dothideomycetes</taxon>
        <taxon>Pleosporomycetidae</taxon>
        <taxon>Pleosporales</taxon>
        <taxon>Massarineae</taxon>
        <taxon>Didymosphaeriaceae</taxon>
        <taxon>Bimuria</taxon>
    </lineage>
</organism>
<evidence type="ECO:0000313" key="1">
    <source>
        <dbReference type="EMBL" id="KAF1971269.1"/>
    </source>
</evidence>
<dbReference type="Proteomes" id="UP000800036">
    <property type="component" value="Unassembled WGS sequence"/>
</dbReference>
<dbReference type="EMBL" id="ML976694">
    <property type="protein sequence ID" value="KAF1971269.1"/>
    <property type="molecule type" value="Genomic_DNA"/>
</dbReference>
<dbReference type="AlphaFoldDB" id="A0A6A5V4U9"/>
<sequence length="174" mass="19759">MGLQQRPKCLKIYRSDTMNSHKPRAGLCKKLKLSAMWRRWSVIRLGRRWREGGRLEISSRSRYRRARDAWGLETGNALHQGSVRPLRPAMNSPGPFPMSLRRCGGIKDGLEVFMTHIDGLLERLWAPNFCLAFLNGSAEVERDIHRGFNPSPLCSSPIASIYFERLAAGLLALL</sequence>
<accession>A0A6A5V4U9</accession>
<name>A0A6A5V4U9_9PLEO</name>
<reference evidence="1" key="1">
    <citation type="journal article" date="2020" name="Stud. Mycol.">
        <title>101 Dothideomycetes genomes: a test case for predicting lifestyles and emergence of pathogens.</title>
        <authorList>
            <person name="Haridas S."/>
            <person name="Albert R."/>
            <person name="Binder M."/>
            <person name="Bloem J."/>
            <person name="Labutti K."/>
            <person name="Salamov A."/>
            <person name="Andreopoulos B."/>
            <person name="Baker S."/>
            <person name="Barry K."/>
            <person name="Bills G."/>
            <person name="Bluhm B."/>
            <person name="Cannon C."/>
            <person name="Castanera R."/>
            <person name="Culley D."/>
            <person name="Daum C."/>
            <person name="Ezra D."/>
            <person name="Gonzalez J."/>
            <person name="Henrissat B."/>
            <person name="Kuo A."/>
            <person name="Liang C."/>
            <person name="Lipzen A."/>
            <person name="Lutzoni F."/>
            <person name="Magnuson J."/>
            <person name="Mondo S."/>
            <person name="Nolan M."/>
            <person name="Ohm R."/>
            <person name="Pangilinan J."/>
            <person name="Park H.-J."/>
            <person name="Ramirez L."/>
            <person name="Alfaro M."/>
            <person name="Sun H."/>
            <person name="Tritt A."/>
            <person name="Yoshinaga Y."/>
            <person name="Zwiers L.-H."/>
            <person name="Turgeon B."/>
            <person name="Goodwin S."/>
            <person name="Spatafora J."/>
            <person name="Crous P."/>
            <person name="Grigoriev I."/>
        </authorList>
    </citation>
    <scope>NUCLEOTIDE SEQUENCE</scope>
    <source>
        <strain evidence="1">CBS 107.79</strain>
    </source>
</reference>